<evidence type="ECO:0000256" key="5">
    <source>
        <dbReference type="ARBA" id="ARBA00022840"/>
    </source>
</evidence>
<dbReference type="SUPFAM" id="SSF53150">
    <property type="entry name" value="DNA repair protein MutS, domain II"/>
    <property type="match status" value="1"/>
</dbReference>
<dbReference type="Gene3D" id="3.40.50.300">
    <property type="entry name" value="P-loop containing nucleotide triphosphate hydrolases"/>
    <property type="match status" value="1"/>
</dbReference>
<dbReference type="NCBIfam" id="NF003810">
    <property type="entry name" value="PRK05399.1"/>
    <property type="match status" value="1"/>
</dbReference>
<evidence type="ECO:0000256" key="3">
    <source>
        <dbReference type="ARBA" id="ARBA00022741"/>
    </source>
</evidence>
<comment type="similarity">
    <text evidence="1 9 10">Belongs to the DNA mismatch repair MutS family.</text>
</comment>
<dbReference type="GO" id="GO:0005829">
    <property type="term" value="C:cytosol"/>
    <property type="evidence" value="ECO:0007669"/>
    <property type="project" value="TreeGrafter"/>
</dbReference>
<dbReference type="PIRSF" id="PIRSF037677">
    <property type="entry name" value="DNA_mis_repair_Msh6"/>
    <property type="match status" value="1"/>
</dbReference>
<evidence type="ECO:0000256" key="8">
    <source>
        <dbReference type="ARBA" id="ARBA00024647"/>
    </source>
</evidence>
<evidence type="ECO:0000313" key="12">
    <source>
        <dbReference type="EMBL" id="MDI6451385.1"/>
    </source>
</evidence>
<dbReference type="InterPro" id="IPR007695">
    <property type="entry name" value="DNA_mismatch_repair_MutS-lik_N"/>
</dbReference>
<dbReference type="InterPro" id="IPR016151">
    <property type="entry name" value="DNA_mismatch_repair_MutS_N"/>
</dbReference>
<dbReference type="GO" id="GO:0005524">
    <property type="term" value="F:ATP binding"/>
    <property type="evidence" value="ECO:0007669"/>
    <property type="project" value="UniProtKB-UniRule"/>
</dbReference>
<evidence type="ECO:0000256" key="4">
    <source>
        <dbReference type="ARBA" id="ARBA00022763"/>
    </source>
</evidence>
<dbReference type="SUPFAM" id="SSF48334">
    <property type="entry name" value="DNA repair protein MutS, domain III"/>
    <property type="match status" value="1"/>
</dbReference>
<comment type="function">
    <text evidence="8 9">This protein is involved in the repair of mismatches in DNA. It is possible that it carries out the mismatch recognition step. This protein has a weak ATPase activity.</text>
</comment>
<dbReference type="Gene3D" id="1.10.1420.10">
    <property type="match status" value="2"/>
</dbReference>
<gene>
    <name evidence="9 12" type="primary">mutS</name>
    <name evidence="12" type="ORF">QJ522_20150</name>
</gene>
<sequence>MTESKDNLTPAMRQFHHFKAKHPDCILFFRMGDFYETFFDDAKTCSKVLGLTLTSRGKNGPDPVPLAGVPYHAVDGYLKKMLQAGYRVAVCEQVEDPKTAKGVVKRDVVRIVTPGTLTDEMLLEDKKDNFLCAIHLDAKGFAVVSWVDLSTGHFFVQRVPERDLLDELQRLAPAECLLADRRGELFDAETRRLSSDIGRLTHAIVTERPGWYFDPYQARQRLLKHFGAATLEGFGIGDSDQDLIPPAGAVIEYLNETQKTALGHIQSLRKISRRNFLQVDPTSLRSLEILQTIRGETRKGSLLSCLDETLTGMGGRMFRNWLCMPLCDVEAIEARQDAVEELTGAVDKLTELRGRLGNIADTERIAARISTFRAGPRDMLALAGTLGQIPALRELLDGSEAGLLRNLAERCDSMDELAHLLEAAIDPDCPVHLRDGGFIRPGFSAELDRLRSISKDGQSWLRDYQKQQVERTGIANLKVGYNKVFGYYIEISHASSGKVPPDYVRKQTIKNAERYITEPLKEYENEVLTAQDRALELEQRLFEDVRQEAATYVLRLQQLAETVAQCDCLASLAHLAARRKYVRPRITTDTRIVIRDGKHPVLAETLGAEFVPNDVELGAGSGDIAVITGPNMSGKSTYIRQTALLVLMAQTGSFIPAKEAEIGLVDRIFTRVGASDELTRGQSTFMVEMTETANIINNATACSLVILDEVGRGTSTYDGLALAWAITEHLATKVACRTLFATHYHELTELAELFANVRNLNVAVREWMDEVVFLHRILPGGTDKSYGVHVAKLAGIPKSILRRSQEILEELESTFAKEATGDRLARHKTKEPEGDALFVQKHKSVLDRLATIDLDNLTPLEAINLLNQIKTEIAGDHDSSSG</sequence>
<dbReference type="Pfam" id="PF05188">
    <property type="entry name" value="MutS_II"/>
    <property type="match status" value="1"/>
</dbReference>
<dbReference type="InterPro" id="IPR045076">
    <property type="entry name" value="MutS"/>
</dbReference>
<feature type="binding site" evidence="9">
    <location>
        <begin position="629"/>
        <end position="636"/>
    </location>
    <ligand>
        <name>ATP</name>
        <dbReference type="ChEBI" id="CHEBI:30616"/>
    </ligand>
</feature>
<evidence type="ECO:0000256" key="2">
    <source>
        <dbReference type="ARBA" id="ARBA00021982"/>
    </source>
</evidence>
<dbReference type="Gene3D" id="3.40.1170.10">
    <property type="entry name" value="DNA repair protein MutS, domain I"/>
    <property type="match status" value="1"/>
</dbReference>
<dbReference type="RefSeq" id="WP_349246793.1">
    <property type="nucleotide sequence ID" value="NZ_JASCXX010000034.1"/>
</dbReference>
<dbReference type="GO" id="GO:0003684">
    <property type="term" value="F:damaged DNA binding"/>
    <property type="evidence" value="ECO:0007669"/>
    <property type="project" value="UniProtKB-UniRule"/>
</dbReference>
<name>A0AAW6U3E7_9BACT</name>
<dbReference type="Pfam" id="PF00488">
    <property type="entry name" value="MutS_V"/>
    <property type="match status" value="1"/>
</dbReference>
<evidence type="ECO:0000256" key="6">
    <source>
        <dbReference type="ARBA" id="ARBA00023125"/>
    </source>
</evidence>
<dbReference type="PANTHER" id="PTHR11361:SF34">
    <property type="entry name" value="DNA MISMATCH REPAIR PROTEIN MSH1, MITOCHONDRIAL"/>
    <property type="match status" value="1"/>
</dbReference>
<evidence type="ECO:0000256" key="1">
    <source>
        <dbReference type="ARBA" id="ARBA00006271"/>
    </source>
</evidence>
<keyword evidence="3 9" id="KW-0547">Nucleotide-binding</keyword>
<evidence type="ECO:0000256" key="10">
    <source>
        <dbReference type="RuleBase" id="RU003756"/>
    </source>
</evidence>
<dbReference type="SUPFAM" id="SSF55271">
    <property type="entry name" value="DNA repair protein MutS, domain I"/>
    <property type="match status" value="1"/>
</dbReference>
<keyword evidence="4 9" id="KW-0227">DNA damage</keyword>
<dbReference type="InterPro" id="IPR007696">
    <property type="entry name" value="DNA_mismatch_repair_MutS_core"/>
</dbReference>
<dbReference type="SMART" id="SM00533">
    <property type="entry name" value="MUTSd"/>
    <property type="match status" value="1"/>
</dbReference>
<dbReference type="InterPro" id="IPR017261">
    <property type="entry name" value="DNA_mismatch_repair_MutS/MSH"/>
</dbReference>
<dbReference type="PROSITE" id="PS00486">
    <property type="entry name" value="DNA_MISMATCH_REPAIR_2"/>
    <property type="match status" value="1"/>
</dbReference>
<dbReference type="EMBL" id="JASCXX010000034">
    <property type="protein sequence ID" value="MDI6451385.1"/>
    <property type="molecule type" value="Genomic_DNA"/>
</dbReference>
<dbReference type="SUPFAM" id="SSF52540">
    <property type="entry name" value="P-loop containing nucleoside triphosphate hydrolases"/>
    <property type="match status" value="1"/>
</dbReference>
<dbReference type="FunFam" id="3.40.1170.10:FF:000001">
    <property type="entry name" value="DNA mismatch repair protein MutS"/>
    <property type="match status" value="1"/>
</dbReference>
<protein>
    <recommendedName>
        <fullName evidence="2 9">DNA mismatch repair protein MutS</fullName>
    </recommendedName>
</protein>
<dbReference type="GO" id="GO:0006298">
    <property type="term" value="P:mismatch repair"/>
    <property type="evidence" value="ECO:0007669"/>
    <property type="project" value="UniProtKB-UniRule"/>
</dbReference>
<dbReference type="InterPro" id="IPR027417">
    <property type="entry name" value="P-loop_NTPase"/>
</dbReference>
<comment type="caution">
    <text evidence="12">The sequence shown here is derived from an EMBL/GenBank/DDBJ whole genome shotgun (WGS) entry which is preliminary data.</text>
</comment>
<dbReference type="GO" id="GO:0140664">
    <property type="term" value="F:ATP-dependent DNA damage sensor activity"/>
    <property type="evidence" value="ECO:0007669"/>
    <property type="project" value="InterPro"/>
</dbReference>
<keyword evidence="6 9" id="KW-0238">DNA-binding</keyword>
<keyword evidence="7 9" id="KW-0234">DNA repair</keyword>
<dbReference type="Pfam" id="PF05190">
    <property type="entry name" value="MutS_IV"/>
    <property type="match status" value="1"/>
</dbReference>
<dbReference type="InterPro" id="IPR007861">
    <property type="entry name" value="DNA_mismatch_repair_MutS_clamp"/>
</dbReference>
<dbReference type="InterPro" id="IPR036187">
    <property type="entry name" value="DNA_mismatch_repair_MutS_sf"/>
</dbReference>
<organism evidence="12 13">
    <name type="scientific">Anaerobaca lacustris</name>
    <dbReference type="NCBI Taxonomy" id="3044600"/>
    <lineage>
        <taxon>Bacteria</taxon>
        <taxon>Pseudomonadati</taxon>
        <taxon>Planctomycetota</taxon>
        <taxon>Phycisphaerae</taxon>
        <taxon>Sedimentisphaerales</taxon>
        <taxon>Anaerobacaceae</taxon>
        <taxon>Anaerobaca</taxon>
    </lineage>
</organism>
<dbReference type="Pfam" id="PF05192">
    <property type="entry name" value="MutS_III"/>
    <property type="match status" value="1"/>
</dbReference>
<proteinExistence type="inferred from homology"/>
<keyword evidence="13" id="KW-1185">Reference proteome</keyword>
<dbReference type="InterPro" id="IPR005748">
    <property type="entry name" value="DNA_mismatch_repair_MutS"/>
</dbReference>
<dbReference type="Gene3D" id="3.30.420.110">
    <property type="entry name" value="MutS, connector domain"/>
    <property type="match status" value="1"/>
</dbReference>
<evidence type="ECO:0000259" key="11">
    <source>
        <dbReference type="PROSITE" id="PS00486"/>
    </source>
</evidence>
<dbReference type="Pfam" id="PF01624">
    <property type="entry name" value="MutS_I"/>
    <property type="match status" value="1"/>
</dbReference>
<dbReference type="PANTHER" id="PTHR11361">
    <property type="entry name" value="DNA MISMATCH REPAIR PROTEIN MUTS FAMILY MEMBER"/>
    <property type="match status" value="1"/>
</dbReference>
<dbReference type="FunFam" id="1.10.1420.10:FF:000001">
    <property type="entry name" value="DNA mismatch repair protein MutS"/>
    <property type="match status" value="1"/>
</dbReference>
<dbReference type="Proteomes" id="UP001431776">
    <property type="component" value="Unassembled WGS sequence"/>
</dbReference>
<dbReference type="SMART" id="SM00534">
    <property type="entry name" value="MUTSac"/>
    <property type="match status" value="1"/>
</dbReference>
<dbReference type="InterPro" id="IPR036678">
    <property type="entry name" value="MutS_con_dom_sf"/>
</dbReference>
<dbReference type="AlphaFoldDB" id="A0AAW6U3E7"/>
<feature type="domain" description="DNA mismatch repair proteins mutS family" evidence="11">
    <location>
        <begin position="703"/>
        <end position="719"/>
    </location>
</feature>
<accession>A0AAW6U3E7</accession>
<evidence type="ECO:0000256" key="7">
    <source>
        <dbReference type="ARBA" id="ARBA00023204"/>
    </source>
</evidence>
<dbReference type="InterPro" id="IPR000432">
    <property type="entry name" value="DNA_mismatch_repair_MutS_C"/>
</dbReference>
<dbReference type="CDD" id="cd03284">
    <property type="entry name" value="ABC_MutS1"/>
    <property type="match status" value="1"/>
</dbReference>
<reference evidence="12" key="1">
    <citation type="submission" date="2023-05" db="EMBL/GenBank/DDBJ databases">
        <title>Anaerotaeda fermentans gen. nov., sp. nov., a novel anaerobic planctomycete of the new family within the order Sedimentisphaerales isolated from Taman Peninsula, Russia.</title>
        <authorList>
            <person name="Khomyakova M.A."/>
            <person name="Merkel A.Y."/>
            <person name="Slobodkin A.I."/>
        </authorList>
    </citation>
    <scope>NUCLEOTIDE SEQUENCE</scope>
    <source>
        <strain evidence="12">M17dextr</strain>
    </source>
</reference>
<dbReference type="InterPro" id="IPR007860">
    <property type="entry name" value="DNA_mmatch_repair_MutS_con_dom"/>
</dbReference>
<keyword evidence="5 9" id="KW-0067">ATP-binding</keyword>
<dbReference type="GO" id="GO:0030983">
    <property type="term" value="F:mismatched DNA binding"/>
    <property type="evidence" value="ECO:0007669"/>
    <property type="project" value="InterPro"/>
</dbReference>
<dbReference type="HAMAP" id="MF_00096">
    <property type="entry name" value="MutS"/>
    <property type="match status" value="1"/>
</dbReference>
<dbReference type="NCBIfam" id="TIGR01070">
    <property type="entry name" value="mutS1"/>
    <property type="match status" value="1"/>
</dbReference>
<evidence type="ECO:0000256" key="9">
    <source>
        <dbReference type="HAMAP-Rule" id="MF_00096"/>
    </source>
</evidence>
<evidence type="ECO:0000313" key="13">
    <source>
        <dbReference type="Proteomes" id="UP001431776"/>
    </source>
</evidence>
<dbReference type="FunFam" id="3.40.50.300:FF:000870">
    <property type="entry name" value="MutS protein homolog 4"/>
    <property type="match status" value="1"/>
</dbReference>